<feature type="domain" description="Heterokaryon incompatibility" evidence="1">
    <location>
        <begin position="190"/>
        <end position="350"/>
    </location>
</feature>
<accession>A0A9P9EB57</accession>
<dbReference type="AlphaFoldDB" id="A0A9P9EB57"/>
<dbReference type="EMBL" id="JAGMUV010000015">
    <property type="protein sequence ID" value="KAH7133902.1"/>
    <property type="molecule type" value="Genomic_DNA"/>
</dbReference>
<dbReference type="Pfam" id="PF06985">
    <property type="entry name" value="HET"/>
    <property type="match status" value="1"/>
</dbReference>
<reference evidence="2" key="1">
    <citation type="journal article" date="2021" name="Nat. Commun.">
        <title>Genetic determinants of endophytism in the Arabidopsis root mycobiome.</title>
        <authorList>
            <person name="Mesny F."/>
            <person name="Miyauchi S."/>
            <person name="Thiergart T."/>
            <person name="Pickel B."/>
            <person name="Atanasova L."/>
            <person name="Karlsson M."/>
            <person name="Huettel B."/>
            <person name="Barry K.W."/>
            <person name="Haridas S."/>
            <person name="Chen C."/>
            <person name="Bauer D."/>
            <person name="Andreopoulos W."/>
            <person name="Pangilinan J."/>
            <person name="LaButti K."/>
            <person name="Riley R."/>
            <person name="Lipzen A."/>
            <person name="Clum A."/>
            <person name="Drula E."/>
            <person name="Henrissat B."/>
            <person name="Kohler A."/>
            <person name="Grigoriev I.V."/>
            <person name="Martin F.M."/>
            <person name="Hacquard S."/>
        </authorList>
    </citation>
    <scope>NUCLEOTIDE SEQUENCE</scope>
    <source>
        <strain evidence="2">MPI-CAGE-AT-0147</strain>
    </source>
</reference>
<name>A0A9P9EB57_9HYPO</name>
<proteinExistence type="predicted"/>
<evidence type="ECO:0000259" key="1">
    <source>
        <dbReference type="Pfam" id="PF06985"/>
    </source>
</evidence>
<keyword evidence="3" id="KW-1185">Reference proteome</keyword>
<dbReference type="InterPro" id="IPR010730">
    <property type="entry name" value="HET"/>
</dbReference>
<gene>
    <name evidence="2" type="ORF">EDB81DRAFT_805252</name>
</gene>
<protein>
    <submittedName>
        <fullName evidence="2">Heterokaryon incompatibility protein-domain-containing protein</fullName>
    </submittedName>
</protein>
<organism evidence="2 3">
    <name type="scientific">Dactylonectria macrodidyma</name>
    <dbReference type="NCBI Taxonomy" id="307937"/>
    <lineage>
        <taxon>Eukaryota</taxon>
        <taxon>Fungi</taxon>
        <taxon>Dikarya</taxon>
        <taxon>Ascomycota</taxon>
        <taxon>Pezizomycotina</taxon>
        <taxon>Sordariomycetes</taxon>
        <taxon>Hypocreomycetidae</taxon>
        <taxon>Hypocreales</taxon>
        <taxon>Nectriaceae</taxon>
        <taxon>Dactylonectria</taxon>
    </lineage>
</organism>
<comment type="caution">
    <text evidence="2">The sequence shown here is derived from an EMBL/GenBank/DDBJ whole genome shotgun (WGS) entry which is preliminary data.</text>
</comment>
<sequence>MLGRLGKPAACPTCKSLVLGDDLASTGIPIVLSDLRQSASRRHACPACALLWQAVCAVVKPETSMPEVSFESILVEHRPLTLSSPMVVHIFPDPVAHGRTAKSLQIYTTADDAPPPWDLIGRGLHIPEHGLSEGCVSLAREWLDTCVNAKGKHTNCTMVRNTELPTRVVRVGDQGATPRLVNGLGLRARYVALSHCWGGSTPTKTTTTNLDEYMNSLPAELPKTFSDAIHFTRALEIDYIWIDSLCIIQDSPQDWQKEASKMAQVYTNAYVTISADAASDSMAGFLDAPSREAPPRFTLQYKAGNAGDAGVVHVRRRGFLAEELPFHTWTTKNNDSGRSKLASRGWVFQERLLSPRTLHFSQSEMAWECKSVCECECSATSLRTLRTTSVIKHFLHPREGDISHAESSWRLDIVPAYTQLDLTFPEDRLPAIAGLAQATEELRSGDEYVAGLWRNSMAADMLWQSSLSGKPSRRIAHGGAPTWSWASVTGAVMYGAKSETGSELAVLDVILADGDPPVLAIEGHLIKVELENSWSDRNGVAIPDPSIRLAVIWDVCRDDRELGEAYFLMFGSNADGNGPFGLLLCAENRYNSQKPLRRIGYIQGYRAMRRHRRWGSGGWDSGEDSILDGDDNPSLPSTGPVANTNREHLRAEWLRKISQGKTTTLQLL</sequence>
<evidence type="ECO:0000313" key="3">
    <source>
        <dbReference type="Proteomes" id="UP000738349"/>
    </source>
</evidence>
<dbReference type="PANTHER" id="PTHR33112:SF13">
    <property type="entry name" value="HETEROKARYON INCOMPATIBILITY DOMAIN-CONTAINING PROTEIN"/>
    <property type="match status" value="1"/>
</dbReference>
<dbReference type="OrthoDB" id="3486565at2759"/>
<dbReference type="Proteomes" id="UP000738349">
    <property type="component" value="Unassembled WGS sequence"/>
</dbReference>
<evidence type="ECO:0000313" key="2">
    <source>
        <dbReference type="EMBL" id="KAH7133902.1"/>
    </source>
</evidence>
<dbReference type="PANTHER" id="PTHR33112">
    <property type="entry name" value="DOMAIN PROTEIN, PUTATIVE-RELATED"/>
    <property type="match status" value="1"/>
</dbReference>